<evidence type="ECO:0000256" key="2">
    <source>
        <dbReference type="ARBA" id="ARBA00022723"/>
    </source>
</evidence>
<sequence>MEVFACKITDLEGDRKRLKIDNHDVIILRHKGIFYALDSFCYHAGGPLYKGDIEDIGSHSCIVCPWHRYKVTLQTGENFYQSIDPYNTKKAPVWTCGGVKQRTHQVIIKDEDIYLKLSPCSGDLDSDH</sequence>
<organism evidence="7 8">
    <name type="scientific">Mytilus galloprovincialis</name>
    <name type="common">Mediterranean mussel</name>
    <dbReference type="NCBI Taxonomy" id="29158"/>
    <lineage>
        <taxon>Eukaryota</taxon>
        <taxon>Metazoa</taxon>
        <taxon>Spiralia</taxon>
        <taxon>Lophotrochozoa</taxon>
        <taxon>Mollusca</taxon>
        <taxon>Bivalvia</taxon>
        <taxon>Autobranchia</taxon>
        <taxon>Pteriomorphia</taxon>
        <taxon>Mytilida</taxon>
        <taxon>Mytiloidea</taxon>
        <taxon>Mytilidae</taxon>
        <taxon>Mytilinae</taxon>
        <taxon>Mytilus</taxon>
    </lineage>
</organism>
<proteinExistence type="predicted"/>
<comment type="caution">
    <text evidence="7">The sequence shown here is derived from an EMBL/GenBank/DDBJ whole genome shotgun (WGS) entry which is preliminary data.</text>
</comment>
<dbReference type="AlphaFoldDB" id="A0A8B6FLE8"/>
<keyword evidence="4" id="KW-0411">Iron-sulfur</keyword>
<dbReference type="PANTHER" id="PTHR21496:SF0">
    <property type="entry name" value="RIESKE DOMAIN-CONTAINING PROTEIN"/>
    <property type="match status" value="1"/>
</dbReference>
<dbReference type="OrthoDB" id="426882at2759"/>
<keyword evidence="8" id="KW-1185">Reference proteome</keyword>
<dbReference type="GO" id="GO:0051537">
    <property type="term" value="F:2 iron, 2 sulfur cluster binding"/>
    <property type="evidence" value="ECO:0007669"/>
    <property type="project" value="UniProtKB-KW"/>
</dbReference>
<dbReference type="InterPro" id="IPR036922">
    <property type="entry name" value="Rieske_2Fe-2S_sf"/>
</dbReference>
<protein>
    <recommendedName>
        <fullName evidence="6">Rieske domain-containing protein</fullName>
    </recommendedName>
</protein>
<dbReference type="PANTHER" id="PTHR21496">
    <property type="entry name" value="FERREDOXIN-RELATED"/>
    <property type="match status" value="1"/>
</dbReference>
<evidence type="ECO:0000256" key="3">
    <source>
        <dbReference type="ARBA" id="ARBA00023004"/>
    </source>
</evidence>
<dbReference type="Pfam" id="PF22543">
    <property type="entry name" value="Rieske_4"/>
    <property type="match status" value="1"/>
</dbReference>
<keyword evidence="1" id="KW-0001">2Fe-2S</keyword>
<dbReference type="Gene3D" id="2.102.10.10">
    <property type="entry name" value="Rieske [2Fe-2S] iron-sulphur domain"/>
    <property type="match status" value="1"/>
</dbReference>
<evidence type="ECO:0000259" key="6">
    <source>
        <dbReference type="PROSITE" id="PS51296"/>
    </source>
</evidence>
<evidence type="ECO:0000256" key="4">
    <source>
        <dbReference type="ARBA" id="ARBA00023014"/>
    </source>
</evidence>
<reference evidence="7" key="1">
    <citation type="submission" date="2018-11" db="EMBL/GenBank/DDBJ databases">
        <authorList>
            <person name="Alioto T."/>
            <person name="Alioto T."/>
        </authorList>
    </citation>
    <scope>NUCLEOTIDE SEQUENCE</scope>
</reference>
<dbReference type="InterPro" id="IPR017941">
    <property type="entry name" value="Rieske_2Fe-2S"/>
</dbReference>
<dbReference type="PROSITE" id="PS51296">
    <property type="entry name" value="RIESKE"/>
    <property type="match status" value="1"/>
</dbReference>
<evidence type="ECO:0000313" key="7">
    <source>
        <dbReference type="EMBL" id="VDI50428.1"/>
    </source>
</evidence>
<feature type="domain" description="Rieske" evidence="6">
    <location>
        <begin position="3"/>
        <end position="102"/>
    </location>
</feature>
<keyword evidence="2" id="KW-0479">Metal-binding</keyword>
<dbReference type="CDD" id="cd03467">
    <property type="entry name" value="Rieske"/>
    <property type="match status" value="1"/>
</dbReference>
<dbReference type="EMBL" id="UYJE01006951">
    <property type="protein sequence ID" value="VDI50428.1"/>
    <property type="molecule type" value="Genomic_DNA"/>
</dbReference>
<dbReference type="SUPFAM" id="SSF50022">
    <property type="entry name" value="ISP domain"/>
    <property type="match status" value="1"/>
</dbReference>
<evidence type="ECO:0000256" key="1">
    <source>
        <dbReference type="ARBA" id="ARBA00022714"/>
    </source>
</evidence>
<dbReference type="GO" id="GO:0046872">
    <property type="term" value="F:metal ion binding"/>
    <property type="evidence" value="ECO:0007669"/>
    <property type="project" value="UniProtKB-KW"/>
</dbReference>
<comment type="cofactor">
    <cofactor evidence="5">
        <name>[2Fe-2S] cluster</name>
        <dbReference type="ChEBI" id="CHEBI:190135"/>
    </cofactor>
</comment>
<dbReference type="Proteomes" id="UP000596742">
    <property type="component" value="Unassembled WGS sequence"/>
</dbReference>
<evidence type="ECO:0000256" key="5">
    <source>
        <dbReference type="ARBA" id="ARBA00034078"/>
    </source>
</evidence>
<evidence type="ECO:0000313" key="8">
    <source>
        <dbReference type="Proteomes" id="UP000596742"/>
    </source>
</evidence>
<gene>
    <name evidence="7" type="ORF">MGAL_10B050102</name>
</gene>
<dbReference type="InterPro" id="IPR054716">
    <property type="entry name" value="Sol_Rieske_ferrdox_dom"/>
</dbReference>
<name>A0A8B6FLE8_MYTGA</name>
<keyword evidence="3" id="KW-0408">Iron</keyword>
<accession>A0A8B6FLE8</accession>